<accession>A0A0E9NFV1</accession>
<dbReference type="CDD" id="cd01874">
    <property type="entry name" value="Cdc42"/>
    <property type="match status" value="1"/>
</dbReference>
<keyword evidence="7" id="KW-0547">Nucleotide-binding</keyword>
<evidence type="ECO:0000256" key="3">
    <source>
        <dbReference type="ARBA" id="ARBA00022475"/>
    </source>
</evidence>
<evidence type="ECO:0000256" key="1">
    <source>
        <dbReference type="ARBA" id="ARBA00004342"/>
    </source>
</evidence>
<evidence type="ECO:0000256" key="2">
    <source>
        <dbReference type="ARBA" id="ARBA00008112"/>
    </source>
</evidence>
<keyword evidence="5" id="KW-0132">Cell division</keyword>
<dbReference type="InterPro" id="IPR018466">
    <property type="entry name" value="Kre9/Knh1-like_N"/>
</dbReference>
<evidence type="ECO:0000259" key="15">
    <source>
        <dbReference type="Pfam" id="PF10342"/>
    </source>
</evidence>
<dbReference type="Pfam" id="PF00071">
    <property type="entry name" value="Ras"/>
    <property type="match status" value="1"/>
</dbReference>
<dbReference type="STRING" id="698492.A0A0E9NFV1"/>
<reference evidence="16 17" key="2">
    <citation type="journal article" date="2014" name="J. Gen. Appl. Microbiol.">
        <title>The early diverging ascomycetous budding yeast Saitoella complicata has three histone deacetylases belonging to the Clr6, Hos2, and Rpd3 lineages.</title>
        <authorList>
            <person name="Nishida H."/>
            <person name="Matsumoto T."/>
            <person name="Kondo S."/>
            <person name="Hamamoto M."/>
            <person name="Yoshikawa H."/>
        </authorList>
    </citation>
    <scope>NUCLEOTIDE SEQUENCE [LARGE SCALE GENOMIC DNA]</scope>
    <source>
        <strain evidence="16 17">NRRL Y-17804</strain>
    </source>
</reference>
<evidence type="ECO:0000256" key="8">
    <source>
        <dbReference type="ARBA" id="ARBA00023134"/>
    </source>
</evidence>
<dbReference type="Proteomes" id="UP000033140">
    <property type="component" value="Unassembled WGS sequence"/>
</dbReference>
<dbReference type="PROSITE" id="PS51420">
    <property type="entry name" value="RHO"/>
    <property type="match status" value="1"/>
</dbReference>
<evidence type="ECO:0000256" key="4">
    <source>
        <dbReference type="ARBA" id="ARBA00022481"/>
    </source>
</evidence>
<feature type="region of interest" description="Disordered" evidence="13">
    <location>
        <begin position="187"/>
        <end position="207"/>
    </location>
</feature>
<name>A0A0E9NFV1_SAICN</name>
<dbReference type="NCBIfam" id="TIGR00231">
    <property type="entry name" value="small_GTP"/>
    <property type="match status" value="1"/>
</dbReference>
<dbReference type="SMART" id="SM00176">
    <property type="entry name" value="RAN"/>
    <property type="match status" value="1"/>
</dbReference>
<dbReference type="GO" id="GO:0051286">
    <property type="term" value="C:cell tip"/>
    <property type="evidence" value="ECO:0007669"/>
    <property type="project" value="UniProtKB-ARBA"/>
</dbReference>
<dbReference type="GO" id="GO:0030427">
    <property type="term" value="C:site of polarized growth"/>
    <property type="evidence" value="ECO:0007669"/>
    <property type="project" value="UniProtKB-ARBA"/>
</dbReference>
<feature type="domain" description="Yeast cell wall synthesis Kre9/Knh1-like N-terminal" evidence="15">
    <location>
        <begin position="68"/>
        <end position="170"/>
    </location>
</feature>
<dbReference type="GO" id="GO:0051301">
    <property type="term" value="P:cell division"/>
    <property type="evidence" value="ECO:0007669"/>
    <property type="project" value="UniProtKB-KW"/>
</dbReference>
<protein>
    <submittedName>
        <fullName evidence="16">Uncharacterized protein</fullName>
    </submittedName>
</protein>
<keyword evidence="6" id="KW-0732">Signal</keyword>
<comment type="subcellular location">
    <subcellularLocation>
        <location evidence="1">Cell membrane</location>
        <topology evidence="1">Lipid-anchor</topology>
        <orientation evidence="1">Cytoplasmic side</orientation>
    </subcellularLocation>
</comment>
<dbReference type="SMART" id="SM00175">
    <property type="entry name" value="RAB"/>
    <property type="match status" value="1"/>
</dbReference>
<evidence type="ECO:0000256" key="6">
    <source>
        <dbReference type="ARBA" id="ARBA00022729"/>
    </source>
</evidence>
<keyword evidence="3" id="KW-1003">Cell membrane</keyword>
<keyword evidence="17" id="KW-1185">Reference proteome</keyword>
<dbReference type="SUPFAM" id="SSF52540">
    <property type="entry name" value="P-loop containing nucleoside triphosphate hydrolases"/>
    <property type="match status" value="1"/>
</dbReference>
<dbReference type="EMBL" id="BACD03000017">
    <property type="protein sequence ID" value="GAO48747.1"/>
    <property type="molecule type" value="Genomic_DNA"/>
</dbReference>
<dbReference type="GO" id="GO:0005525">
    <property type="term" value="F:GTP binding"/>
    <property type="evidence" value="ECO:0007669"/>
    <property type="project" value="UniProtKB-KW"/>
</dbReference>
<evidence type="ECO:0000256" key="12">
    <source>
        <dbReference type="ARBA" id="ARBA00023306"/>
    </source>
</evidence>
<keyword evidence="8" id="KW-0342">GTP-binding</keyword>
<evidence type="ECO:0000313" key="17">
    <source>
        <dbReference type="Proteomes" id="UP000033140"/>
    </source>
</evidence>
<keyword evidence="9" id="KW-0472">Membrane</keyword>
<dbReference type="PROSITE" id="PS51419">
    <property type="entry name" value="RAB"/>
    <property type="match status" value="1"/>
</dbReference>
<gene>
    <name evidence="16" type="ORF">G7K_2917-t1</name>
</gene>
<dbReference type="Gene3D" id="3.40.50.300">
    <property type="entry name" value="P-loop containing nucleotide triphosphate hydrolases"/>
    <property type="match status" value="1"/>
</dbReference>
<keyword evidence="11" id="KW-0636">Prenylation</keyword>
<comment type="caution">
    <text evidence="16">The sequence shown here is derived from an EMBL/GenBank/DDBJ whole genome shotgun (WGS) entry which is preliminary data.</text>
</comment>
<dbReference type="InterPro" id="IPR027417">
    <property type="entry name" value="P-loop_NTPase"/>
</dbReference>
<dbReference type="OMA" id="HESHRYH"/>
<keyword evidence="4" id="KW-0488">Methylation</keyword>
<evidence type="ECO:0000256" key="13">
    <source>
        <dbReference type="SAM" id="MobiDB-lite"/>
    </source>
</evidence>
<dbReference type="InterPro" id="IPR008659">
    <property type="entry name" value="Kre9/Knh1_C"/>
</dbReference>
<dbReference type="Pfam" id="PF10342">
    <property type="entry name" value="Kre9_KNH"/>
    <property type="match status" value="1"/>
</dbReference>
<dbReference type="PRINTS" id="PR00449">
    <property type="entry name" value="RASTRNSFRMNG"/>
</dbReference>
<feature type="domain" description="Yeast cell wall synthesis Kre9/Knh1 C-terminal" evidence="14">
    <location>
        <begin position="227"/>
        <end position="296"/>
    </location>
</feature>
<dbReference type="GO" id="GO:0030010">
    <property type="term" value="P:establishment of cell polarity"/>
    <property type="evidence" value="ECO:0007669"/>
    <property type="project" value="UniProtKB-ARBA"/>
</dbReference>
<dbReference type="InterPro" id="IPR003578">
    <property type="entry name" value="Small_GTPase_Rho"/>
</dbReference>
<evidence type="ECO:0000256" key="7">
    <source>
        <dbReference type="ARBA" id="ARBA00022741"/>
    </source>
</evidence>
<dbReference type="Pfam" id="PF05390">
    <property type="entry name" value="Kre9_KNH1_C"/>
    <property type="match status" value="1"/>
</dbReference>
<evidence type="ECO:0000313" key="16">
    <source>
        <dbReference type="EMBL" id="GAO48747.1"/>
    </source>
</evidence>
<evidence type="ECO:0000259" key="14">
    <source>
        <dbReference type="Pfam" id="PF05390"/>
    </source>
</evidence>
<dbReference type="GO" id="GO:0042546">
    <property type="term" value="P:cell wall biogenesis"/>
    <property type="evidence" value="ECO:0007669"/>
    <property type="project" value="InterPro"/>
</dbReference>
<reference evidence="16 17" key="3">
    <citation type="journal article" date="2015" name="Genome Announc.">
        <title>Draft Genome Sequence of the Archiascomycetous Yeast Saitoella complicata.</title>
        <authorList>
            <person name="Yamauchi K."/>
            <person name="Kondo S."/>
            <person name="Hamamoto M."/>
            <person name="Takahashi Y."/>
            <person name="Ogura Y."/>
            <person name="Hayashi T."/>
            <person name="Nishida H."/>
        </authorList>
    </citation>
    <scope>NUCLEOTIDE SEQUENCE [LARGE SCALE GENOMIC DNA]</scope>
    <source>
        <strain evidence="16 17">NRRL Y-17804</strain>
    </source>
</reference>
<keyword evidence="10" id="KW-0449">Lipoprotein</keyword>
<dbReference type="PROSITE" id="PS51421">
    <property type="entry name" value="RAS"/>
    <property type="match status" value="1"/>
</dbReference>
<feature type="compositionally biased region" description="Basic and acidic residues" evidence="13">
    <location>
        <begin position="316"/>
        <end position="336"/>
    </location>
</feature>
<evidence type="ECO:0000256" key="5">
    <source>
        <dbReference type="ARBA" id="ARBA00022618"/>
    </source>
</evidence>
<evidence type="ECO:0000256" key="10">
    <source>
        <dbReference type="ARBA" id="ARBA00023288"/>
    </source>
</evidence>
<evidence type="ECO:0000256" key="11">
    <source>
        <dbReference type="ARBA" id="ARBA00023289"/>
    </source>
</evidence>
<dbReference type="SMART" id="SM00173">
    <property type="entry name" value="RAS"/>
    <property type="match status" value="1"/>
</dbReference>
<organism evidence="16 17">
    <name type="scientific">Saitoella complicata (strain BCRC 22490 / CBS 7301 / JCM 7358 / NBRC 10748 / NRRL Y-17804)</name>
    <dbReference type="NCBI Taxonomy" id="698492"/>
    <lineage>
        <taxon>Eukaryota</taxon>
        <taxon>Fungi</taxon>
        <taxon>Dikarya</taxon>
        <taxon>Ascomycota</taxon>
        <taxon>Taphrinomycotina</taxon>
        <taxon>Taphrinomycotina incertae sedis</taxon>
        <taxon>Saitoella</taxon>
    </lineage>
</organism>
<dbReference type="GO" id="GO:0006078">
    <property type="term" value="P:(1-&gt;6)-beta-D-glucan biosynthetic process"/>
    <property type="evidence" value="ECO:0007669"/>
    <property type="project" value="InterPro"/>
</dbReference>
<reference evidence="16 17" key="1">
    <citation type="journal article" date="2011" name="J. Gen. Appl. Microbiol.">
        <title>Draft genome sequencing of the enigmatic yeast Saitoella complicata.</title>
        <authorList>
            <person name="Nishida H."/>
            <person name="Hamamoto M."/>
            <person name="Sugiyama J."/>
        </authorList>
    </citation>
    <scope>NUCLEOTIDE SEQUENCE [LARGE SCALE GENOMIC DNA]</scope>
    <source>
        <strain evidence="16 17">NRRL Y-17804</strain>
    </source>
</reference>
<sequence>MNVTSGRPRPRRRFQAPHFQDSQSSLAPPLLSFLQRAYTTDTMKSFAAIALALLASAAPSLANVVFSSPTAGQTISVSGVTASITVAWSDGGDAPTFADIASAQLFLMSGSDDNPEALYTGSTITSLSTTTSTVMSVDEGIGGNGYYFIKMLQTTTDAQTVVTYSPRFKLAGMTGVFDAVVSAGLASSETDTPPGTTPVALGGSSSSTSAAATADTSVTISLPMTFNLALQTGLTRTAPAIPWPQTKITAQTTDVAPLYPTSEYTVYTTYGAIPTIVTTITSSAPYTYEVAANAARMLWRRKGRLLRSLGGGPSNHESHRYHSQERGGARTLSETRRQTQSIEKPDFFFPSVTNPGVNPRTPLEEFDPPIRRPRVQGLLSNQLLPASAVLFVEIVVYVLSSTAEVRIRRIRPPLDSVEGHFFSFCFFVVVIKCVVVGDGAVGKTCLLISYTTNKFPSEYVPTVFDNYAVTVMIGDEPYTLGLFDTAGQEDYDRLRPLSYPQTDVFLVCFSVTSPASFENVKEKWFPEVHHHCPGVPCLIVGTQVDLRDEAGIVEKLARQRMRPVAFEMGERLARELGAVKYVECSALTQKGLKNVFDEAIVAYVPPTILSAGTSRHEEEVKVCRSLNLSRHGIQSEGRKTEEIGISISIQERNHVHDVAWS</sequence>
<dbReference type="GO" id="GO:0003924">
    <property type="term" value="F:GTPase activity"/>
    <property type="evidence" value="ECO:0007669"/>
    <property type="project" value="InterPro"/>
</dbReference>
<dbReference type="SMART" id="SM00174">
    <property type="entry name" value="RHO"/>
    <property type="match status" value="1"/>
</dbReference>
<comment type="similarity">
    <text evidence="2">Belongs to the small GTPase superfamily. Rho family. CDC42 subfamily.</text>
</comment>
<keyword evidence="12" id="KW-0131">Cell cycle</keyword>
<proteinExistence type="inferred from homology"/>
<dbReference type="AlphaFoldDB" id="A0A0E9NFV1"/>
<dbReference type="GO" id="GO:0005938">
    <property type="term" value="C:cell cortex"/>
    <property type="evidence" value="ECO:0007669"/>
    <property type="project" value="UniProtKB-ARBA"/>
</dbReference>
<feature type="region of interest" description="Disordered" evidence="13">
    <location>
        <begin position="1"/>
        <end position="24"/>
    </location>
</feature>
<feature type="region of interest" description="Disordered" evidence="13">
    <location>
        <begin position="309"/>
        <end position="336"/>
    </location>
</feature>
<dbReference type="InterPro" id="IPR001806">
    <property type="entry name" value="Small_GTPase"/>
</dbReference>
<dbReference type="PANTHER" id="PTHR24072">
    <property type="entry name" value="RHO FAMILY GTPASE"/>
    <property type="match status" value="1"/>
</dbReference>
<dbReference type="InterPro" id="IPR037874">
    <property type="entry name" value="Cdc42"/>
</dbReference>
<dbReference type="InterPro" id="IPR005225">
    <property type="entry name" value="Small_GTP-bd"/>
</dbReference>
<dbReference type="GO" id="GO:0012505">
    <property type="term" value="C:endomembrane system"/>
    <property type="evidence" value="ECO:0007669"/>
    <property type="project" value="UniProtKB-ARBA"/>
</dbReference>
<dbReference type="GO" id="GO:0005886">
    <property type="term" value="C:plasma membrane"/>
    <property type="evidence" value="ECO:0007669"/>
    <property type="project" value="UniProtKB-SubCell"/>
</dbReference>
<evidence type="ECO:0000256" key="9">
    <source>
        <dbReference type="ARBA" id="ARBA00023136"/>
    </source>
</evidence>
<dbReference type="GO" id="GO:0007264">
    <property type="term" value="P:small GTPase-mediated signal transduction"/>
    <property type="evidence" value="ECO:0007669"/>
    <property type="project" value="InterPro"/>
</dbReference>
<dbReference type="FunFam" id="3.40.50.300:FF:000236">
    <property type="entry name" value="Cell division control protein 42"/>
    <property type="match status" value="1"/>
</dbReference>